<sequence>MSLPLGPVIALYNTLTTPIPFLVSLGLPVSTLDVVGSLRLALVVQQIKLAFKMRAVQQAASEGEDKNGEKVAPSFPTDTALSNIWTMLVIVYGGELFVSSFVSQPPSFFTSTTGPTLLTLGHYVISAIMTYAPGLLPQEPSLKWELPLSIFDALTRSMLLCSIGPPTILGHKSVTISDSPAALLLTSTIMANGGFFIVNVFNMLSPTGWSIQTPPELQPGGWASLDLLSAPFITSLFATLTQSQSTWRSAAATAGNYVSAFNLTTPEGSMPGEKPTPGNGGLDDDTARAICTVLLMTMFSGRAVKNFGGLPALRRLFGIGEFKIKTQ</sequence>
<accession>A0A0C3PNT8</accession>
<proteinExistence type="predicted"/>
<dbReference type="EMBL" id="KN823672">
    <property type="protein sequence ID" value="KIO16110.1"/>
    <property type="molecule type" value="Genomic_DNA"/>
</dbReference>
<keyword evidence="2" id="KW-1185">Reference proteome</keyword>
<dbReference type="STRING" id="1051891.A0A0C3PNT8"/>
<reference evidence="2" key="2">
    <citation type="submission" date="2015-01" db="EMBL/GenBank/DDBJ databases">
        <title>Evolutionary Origins and Diversification of the Mycorrhizal Mutualists.</title>
        <authorList>
            <consortium name="DOE Joint Genome Institute"/>
            <consortium name="Mycorrhizal Genomics Consortium"/>
            <person name="Kohler A."/>
            <person name="Kuo A."/>
            <person name="Nagy L.G."/>
            <person name="Floudas D."/>
            <person name="Copeland A."/>
            <person name="Barry K.W."/>
            <person name="Cichocki N."/>
            <person name="Veneault-Fourrey C."/>
            <person name="LaButti K."/>
            <person name="Lindquist E.A."/>
            <person name="Lipzen A."/>
            <person name="Lundell T."/>
            <person name="Morin E."/>
            <person name="Murat C."/>
            <person name="Riley R."/>
            <person name="Ohm R."/>
            <person name="Sun H."/>
            <person name="Tunlid A."/>
            <person name="Henrissat B."/>
            <person name="Grigoriev I.V."/>
            <person name="Hibbett D.S."/>
            <person name="Martin F."/>
        </authorList>
    </citation>
    <scope>NUCLEOTIDE SEQUENCE [LARGE SCALE GENOMIC DNA]</scope>
    <source>
        <strain evidence="2">MUT 4182</strain>
    </source>
</reference>
<evidence type="ECO:0000313" key="1">
    <source>
        <dbReference type="EMBL" id="KIO16110.1"/>
    </source>
</evidence>
<dbReference type="AlphaFoldDB" id="A0A0C3PNT8"/>
<protein>
    <submittedName>
        <fullName evidence="1">Uncharacterized protein</fullName>
    </submittedName>
</protein>
<gene>
    <name evidence="1" type="ORF">M407DRAFT_247073</name>
</gene>
<organism evidence="1 2">
    <name type="scientific">Tulasnella calospora MUT 4182</name>
    <dbReference type="NCBI Taxonomy" id="1051891"/>
    <lineage>
        <taxon>Eukaryota</taxon>
        <taxon>Fungi</taxon>
        <taxon>Dikarya</taxon>
        <taxon>Basidiomycota</taxon>
        <taxon>Agaricomycotina</taxon>
        <taxon>Agaricomycetes</taxon>
        <taxon>Cantharellales</taxon>
        <taxon>Tulasnellaceae</taxon>
        <taxon>Tulasnella</taxon>
    </lineage>
</organism>
<name>A0A0C3PNT8_9AGAM</name>
<dbReference type="Proteomes" id="UP000054248">
    <property type="component" value="Unassembled WGS sequence"/>
</dbReference>
<evidence type="ECO:0000313" key="2">
    <source>
        <dbReference type="Proteomes" id="UP000054248"/>
    </source>
</evidence>
<dbReference type="OrthoDB" id="3192156at2759"/>
<reference evidence="1 2" key="1">
    <citation type="submission" date="2014-04" db="EMBL/GenBank/DDBJ databases">
        <authorList>
            <consortium name="DOE Joint Genome Institute"/>
            <person name="Kuo A."/>
            <person name="Girlanda M."/>
            <person name="Perotto S."/>
            <person name="Kohler A."/>
            <person name="Nagy L.G."/>
            <person name="Floudas D."/>
            <person name="Copeland A."/>
            <person name="Barry K.W."/>
            <person name="Cichocki N."/>
            <person name="Veneault-Fourrey C."/>
            <person name="LaButti K."/>
            <person name="Lindquist E.A."/>
            <person name="Lipzen A."/>
            <person name="Lundell T."/>
            <person name="Morin E."/>
            <person name="Murat C."/>
            <person name="Sun H."/>
            <person name="Tunlid A."/>
            <person name="Henrissat B."/>
            <person name="Grigoriev I.V."/>
            <person name="Hibbett D.S."/>
            <person name="Martin F."/>
            <person name="Nordberg H.P."/>
            <person name="Cantor M.N."/>
            <person name="Hua S.X."/>
        </authorList>
    </citation>
    <scope>NUCLEOTIDE SEQUENCE [LARGE SCALE GENOMIC DNA]</scope>
    <source>
        <strain evidence="1 2">MUT 4182</strain>
    </source>
</reference>
<dbReference type="HOGENOM" id="CLU_850445_0_0_1"/>